<organism evidence="1 2">
    <name type="scientific">Pontiella sulfatireligans</name>
    <dbReference type="NCBI Taxonomy" id="2750658"/>
    <lineage>
        <taxon>Bacteria</taxon>
        <taxon>Pseudomonadati</taxon>
        <taxon>Kiritimatiellota</taxon>
        <taxon>Kiritimatiellia</taxon>
        <taxon>Kiritimatiellales</taxon>
        <taxon>Pontiellaceae</taxon>
        <taxon>Pontiella</taxon>
    </lineage>
</organism>
<evidence type="ECO:0000313" key="2">
    <source>
        <dbReference type="Proteomes" id="UP000346198"/>
    </source>
</evidence>
<dbReference type="Gene3D" id="2.40.160.10">
    <property type="entry name" value="Porin"/>
    <property type="match status" value="1"/>
</dbReference>
<dbReference type="EMBL" id="CAAHFH010000002">
    <property type="protein sequence ID" value="VGO21637.1"/>
    <property type="molecule type" value="Genomic_DNA"/>
</dbReference>
<reference evidence="1 2" key="1">
    <citation type="submission" date="2019-04" db="EMBL/GenBank/DDBJ databases">
        <authorList>
            <person name="Van Vliet M D."/>
        </authorList>
    </citation>
    <scope>NUCLEOTIDE SEQUENCE [LARGE SCALE GENOMIC DNA]</scope>
    <source>
        <strain evidence="1 2">F21</strain>
    </source>
</reference>
<dbReference type="Proteomes" id="UP000346198">
    <property type="component" value="Unassembled WGS sequence"/>
</dbReference>
<gene>
    <name evidence="1" type="ORF">SCARR_03711</name>
</gene>
<protein>
    <recommendedName>
        <fullName evidence="3">Alginate export domain-containing protein</fullName>
    </recommendedName>
</protein>
<evidence type="ECO:0008006" key="3">
    <source>
        <dbReference type="Google" id="ProtNLM"/>
    </source>
</evidence>
<dbReference type="AlphaFoldDB" id="A0A6C2UQS2"/>
<name>A0A6C2UQS2_9BACT</name>
<dbReference type="InterPro" id="IPR023614">
    <property type="entry name" value="Porin_dom_sf"/>
</dbReference>
<evidence type="ECO:0000313" key="1">
    <source>
        <dbReference type="EMBL" id="VGO21637.1"/>
    </source>
</evidence>
<sequence length="374" mass="41236">MAGAESIMKPFNDQGYGTISGRVQYLGMYRDYDNGNNGNASTMGIVLNYTTPEVAGFDAGVGYNYAGELFNGDNSSLNANGNINVFNEGWLRYNFGALGYSNTTVLAGRKINNGEIFRADDFRQKSRSIETVQFQTQDLTDTKLTVGHALRMSSWIQVRDLADFNEFNEVFGTDSSSAGVTWGELVNNCVEGLEIALFDAYAWDVANLIGTRVKWDVLEDSAILGYYRHENDVGDASTRNSEAFGLSLQQKIGRVTLEPGYFGVRGSNLRFQEATTGINHALGSLMMIYAGQFNGGTDTAYLKAVTKLEKTDTTLYGLYTYTWNKSSDEAQELNLVVKQPVAKNLTVCFKGGVGYREEQNTTATDARLFATYTF</sequence>
<accession>A0A6C2UQS2</accession>
<keyword evidence="2" id="KW-1185">Reference proteome</keyword>
<proteinExistence type="predicted"/>